<evidence type="ECO:0000313" key="8">
    <source>
        <dbReference type="Proteomes" id="UP000229730"/>
    </source>
</evidence>
<dbReference type="InterPro" id="IPR036388">
    <property type="entry name" value="WH-like_DNA-bd_sf"/>
</dbReference>
<dbReference type="GO" id="GO:0045892">
    <property type="term" value="P:negative regulation of DNA-templated transcription"/>
    <property type="evidence" value="ECO:0007669"/>
    <property type="project" value="UniProtKB-UniRule"/>
</dbReference>
<dbReference type="EMBL" id="PDEM01000016">
    <property type="protein sequence ID" value="PHZ85290.1"/>
    <property type="molecule type" value="Genomic_DNA"/>
</dbReference>
<comment type="caution">
    <text evidence="7">The sequence shown here is derived from an EMBL/GenBank/DDBJ whole genome shotgun (WGS) entry which is preliminary data.</text>
</comment>
<proteinExistence type="inferred from homology"/>
<dbReference type="InterPro" id="IPR021153">
    <property type="entry name" value="HrcA_C"/>
</dbReference>
<evidence type="ECO:0000256" key="5">
    <source>
        <dbReference type="HAMAP-Rule" id="MF_00081"/>
    </source>
</evidence>
<gene>
    <name evidence="5 7" type="primary">hrcA</name>
    <name evidence="7" type="ORF">CRD36_07755</name>
</gene>
<dbReference type="SUPFAM" id="SSF55781">
    <property type="entry name" value="GAF domain-like"/>
    <property type="match status" value="1"/>
</dbReference>
<dbReference type="PANTHER" id="PTHR34824:SF1">
    <property type="entry name" value="HEAT-INDUCIBLE TRANSCRIPTION REPRESSOR HRCA"/>
    <property type="match status" value="1"/>
</dbReference>
<keyword evidence="2 5" id="KW-0805">Transcription regulation</keyword>
<dbReference type="PIRSF" id="PIRSF005485">
    <property type="entry name" value="HrcA"/>
    <property type="match status" value="1"/>
</dbReference>
<comment type="function">
    <text evidence="5">Negative regulator of class I heat shock genes (grpE-dnaK-dnaJ and groELS operons). Prevents heat-shock induction of these operons.</text>
</comment>
<evidence type="ECO:0000256" key="3">
    <source>
        <dbReference type="ARBA" id="ARBA00023016"/>
    </source>
</evidence>
<dbReference type="SUPFAM" id="SSF46785">
    <property type="entry name" value="Winged helix' DNA-binding domain"/>
    <property type="match status" value="1"/>
</dbReference>
<dbReference type="Gene3D" id="1.10.10.10">
    <property type="entry name" value="Winged helix-like DNA-binding domain superfamily/Winged helix DNA-binding domain"/>
    <property type="match status" value="1"/>
</dbReference>
<keyword evidence="8" id="KW-1185">Reference proteome</keyword>
<keyword evidence="4 5" id="KW-0804">Transcription</keyword>
<sequence>MLIEELNQRSRTIFRQIVDTYILTGEPVGSRTLSQQLADPLSPASIRHVMADLEDSGLVYAPHKSAGRIPTQSGLRLFVDGMLEMGNLTKEERTNIRLQCQESGKNVEDMLTRATSLLSGLSHCASLVIAPKNDLPLKHIEFVYLNPTQALVVLVSENDDVENRVITIPLGLTPAALTQAGNYLNARLVGRTFAQAREQILKELDNQQAELDSLTQSLVAQGLAVWAGEQDKTFNGAHEHLIIRGQANLLEDMTAIQDLERVRRLFRDLESKKDLIKLLTNARAAEGVRIFIGSENNLFSLSDSSVIASPYMDGNNNILGVIGVIGPTRLDYARIIPLVDYTAKVIGKIL</sequence>
<dbReference type="Proteomes" id="UP000229730">
    <property type="component" value="Unassembled WGS sequence"/>
</dbReference>
<keyword evidence="1 5" id="KW-0678">Repressor</keyword>
<dbReference type="InterPro" id="IPR023120">
    <property type="entry name" value="WHTH_transcript_rep_HrcA_IDD"/>
</dbReference>
<name>A0A2G4YSQ9_9PROT</name>
<dbReference type="AlphaFoldDB" id="A0A2G4YSQ9"/>
<protein>
    <recommendedName>
        <fullName evidence="5">Heat-inducible transcription repressor HrcA</fullName>
    </recommendedName>
</protein>
<dbReference type="Gene3D" id="3.30.390.60">
    <property type="entry name" value="Heat-inducible transcription repressor hrca homolog, domain 3"/>
    <property type="match status" value="1"/>
</dbReference>
<evidence type="ECO:0000259" key="6">
    <source>
        <dbReference type="Pfam" id="PF01628"/>
    </source>
</evidence>
<dbReference type="InterPro" id="IPR002571">
    <property type="entry name" value="HrcA"/>
</dbReference>
<dbReference type="Pfam" id="PF01628">
    <property type="entry name" value="HrcA"/>
    <property type="match status" value="1"/>
</dbReference>
<dbReference type="HAMAP" id="MF_00081">
    <property type="entry name" value="HrcA"/>
    <property type="match status" value="1"/>
</dbReference>
<dbReference type="OrthoDB" id="9783139at2"/>
<evidence type="ECO:0000256" key="2">
    <source>
        <dbReference type="ARBA" id="ARBA00023015"/>
    </source>
</evidence>
<dbReference type="Gene3D" id="3.30.450.40">
    <property type="match status" value="1"/>
</dbReference>
<dbReference type="PANTHER" id="PTHR34824">
    <property type="entry name" value="HEAT-INDUCIBLE TRANSCRIPTION REPRESSOR HRCA"/>
    <property type="match status" value="1"/>
</dbReference>
<dbReference type="GO" id="GO:0003677">
    <property type="term" value="F:DNA binding"/>
    <property type="evidence" value="ECO:0007669"/>
    <property type="project" value="InterPro"/>
</dbReference>
<dbReference type="InParanoid" id="A0A2G4YSQ9"/>
<reference evidence="7 8" key="1">
    <citation type="submission" date="2017-10" db="EMBL/GenBank/DDBJ databases">
        <title>Frigbacter circumglobatus gen. nov. sp. nov., isolated from sediment cultured in situ.</title>
        <authorList>
            <person name="Zhao Z."/>
        </authorList>
    </citation>
    <scope>NUCLEOTIDE SEQUENCE [LARGE SCALE GENOMIC DNA]</scope>
    <source>
        <strain evidence="7 8">ZYL</strain>
    </source>
</reference>
<evidence type="ECO:0000256" key="4">
    <source>
        <dbReference type="ARBA" id="ARBA00023163"/>
    </source>
</evidence>
<dbReference type="NCBIfam" id="TIGR00331">
    <property type="entry name" value="hrcA"/>
    <property type="match status" value="1"/>
</dbReference>
<dbReference type="RefSeq" id="WP_099472179.1">
    <property type="nucleotide sequence ID" value="NZ_CAXBMK010000001.1"/>
</dbReference>
<evidence type="ECO:0000313" key="7">
    <source>
        <dbReference type="EMBL" id="PHZ85290.1"/>
    </source>
</evidence>
<keyword evidence="3 5" id="KW-0346">Stress response</keyword>
<dbReference type="InterPro" id="IPR036390">
    <property type="entry name" value="WH_DNA-bd_sf"/>
</dbReference>
<feature type="domain" description="Heat-inducible transcription repressor HrcA C-terminal" evidence="6">
    <location>
        <begin position="108"/>
        <end position="336"/>
    </location>
</feature>
<comment type="similarity">
    <text evidence="5">Belongs to the HrcA family.</text>
</comment>
<organism evidence="7 8">
    <name type="scientific">Paremcibacter congregatus</name>
    <dbReference type="NCBI Taxonomy" id="2043170"/>
    <lineage>
        <taxon>Bacteria</taxon>
        <taxon>Pseudomonadati</taxon>
        <taxon>Pseudomonadota</taxon>
        <taxon>Alphaproteobacteria</taxon>
        <taxon>Emcibacterales</taxon>
        <taxon>Emcibacteraceae</taxon>
        <taxon>Paremcibacter</taxon>
    </lineage>
</organism>
<accession>A0A2G4YSQ9</accession>
<dbReference type="InterPro" id="IPR029016">
    <property type="entry name" value="GAF-like_dom_sf"/>
</dbReference>
<evidence type="ECO:0000256" key="1">
    <source>
        <dbReference type="ARBA" id="ARBA00022491"/>
    </source>
</evidence>